<organism evidence="7 8">
    <name type="scientific">candidate division WWE3 bacterium RIFCSPHIGHO2_02_FULL_38_14</name>
    <dbReference type="NCBI Taxonomy" id="1802620"/>
    <lineage>
        <taxon>Bacteria</taxon>
        <taxon>Katanobacteria</taxon>
    </lineage>
</organism>
<dbReference type="GO" id="GO:0003735">
    <property type="term" value="F:structural constituent of ribosome"/>
    <property type="evidence" value="ECO:0007669"/>
    <property type="project" value="InterPro"/>
</dbReference>
<dbReference type="AlphaFoldDB" id="A0A1F4VA57"/>
<evidence type="ECO:0000256" key="5">
    <source>
        <dbReference type="ARBA" id="ARBA00035477"/>
    </source>
</evidence>
<dbReference type="Gene3D" id="2.40.50.100">
    <property type="match status" value="1"/>
</dbReference>
<proteinExistence type="inferred from homology"/>
<evidence type="ECO:0000256" key="6">
    <source>
        <dbReference type="SAM" id="MobiDB-lite"/>
    </source>
</evidence>
<evidence type="ECO:0000256" key="2">
    <source>
        <dbReference type="ARBA" id="ARBA00022980"/>
    </source>
</evidence>
<evidence type="ECO:0000256" key="4">
    <source>
        <dbReference type="ARBA" id="ARBA00035175"/>
    </source>
</evidence>
<dbReference type="SUPFAM" id="SSF110324">
    <property type="entry name" value="Ribosomal L27 protein-like"/>
    <property type="match status" value="1"/>
</dbReference>
<keyword evidence="2 7" id="KW-0689">Ribosomal protein</keyword>
<protein>
    <recommendedName>
        <fullName evidence="4">Large ribosomal subunit protein bL27</fullName>
    </recommendedName>
    <alternativeName>
        <fullName evidence="5">50S ribosomal protein L27</fullName>
    </alternativeName>
</protein>
<comment type="caution">
    <text evidence="7">The sequence shown here is derived from an EMBL/GenBank/DDBJ whole genome shotgun (WGS) entry which is preliminary data.</text>
</comment>
<reference evidence="7 8" key="1">
    <citation type="journal article" date="2016" name="Nat. Commun.">
        <title>Thousands of microbial genomes shed light on interconnected biogeochemical processes in an aquifer system.</title>
        <authorList>
            <person name="Anantharaman K."/>
            <person name="Brown C.T."/>
            <person name="Hug L.A."/>
            <person name="Sharon I."/>
            <person name="Castelle C.J."/>
            <person name="Probst A.J."/>
            <person name="Thomas B.C."/>
            <person name="Singh A."/>
            <person name="Wilkins M.J."/>
            <person name="Karaoz U."/>
            <person name="Brodie E.L."/>
            <person name="Williams K.H."/>
            <person name="Hubbard S.S."/>
            <person name="Banfield J.F."/>
        </authorList>
    </citation>
    <scope>NUCLEOTIDE SEQUENCE [LARGE SCALE GENOMIC DNA]</scope>
</reference>
<dbReference type="Pfam" id="PF01016">
    <property type="entry name" value="Ribosomal_L27"/>
    <property type="match status" value="1"/>
</dbReference>
<accession>A0A1F4VA57</accession>
<keyword evidence="3" id="KW-0687">Ribonucleoprotein</keyword>
<evidence type="ECO:0000256" key="3">
    <source>
        <dbReference type="ARBA" id="ARBA00023274"/>
    </source>
</evidence>
<dbReference type="STRING" id="1802620.A3D91_04695"/>
<dbReference type="InterPro" id="IPR001684">
    <property type="entry name" value="Ribosomal_bL27"/>
</dbReference>
<evidence type="ECO:0000313" key="7">
    <source>
        <dbReference type="EMBL" id="OGC54029.1"/>
    </source>
</evidence>
<comment type="similarity">
    <text evidence="1">Belongs to the bacterial ribosomal protein bL27 family.</text>
</comment>
<dbReference type="PROSITE" id="PS00831">
    <property type="entry name" value="RIBOSOMAL_L27"/>
    <property type="match status" value="1"/>
</dbReference>
<dbReference type="EMBL" id="MEVD01000006">
    <property type="protein sequence ID" value="OGC54029.1"/>
    <property type="molecule type" value="Genomic_DNA"/>
</dbReference>
<dbReference type="GO" id="GO:1990904">
    <property type="term" value="C:ribonucleoprotein complex"/>
    <property type="evidence" value="ECO:0007669"/>
    <property type="project" value="UniProtKB-KW"/>
</dbReference>
<dbReference type="GO" id="GO:0005840">
    <property type="term" value="C:ribosome"/>
    <property type="evidence" value="ECO:0007669"/>
    <property type="project" value="UniProtKB-KW"/>
</dbReference>
<evidence type="ECO:0000313" key="8">
    <source>
        <dbReference type="Proteomes" id="UP000178127"/>
    </source>
</evidence>
<name>A0A1F4VA57_UNCKA</name>
<dbReference type="Proteomes" id="UP000178127">
    <property type="component" value="Unassembled WGS sequence"/>
</dbReference>
<feature type="region of interest" description="Disordered" evidence="6">
    <location>
        <begin position="1"/>
        <end position="20"/>
    </location>
</feature>
<evidence type="ECO:0000256" key="1">
    <source>
        <dbReference type="ARBA" id="ARBA00010797"/>
    </source>
</evidence>
<dbReference type="PANTHER" id="PTHR15893">
    <property type="entry name" value="RIBOSOMAL PROTEIN L27"/>
    <property type="match status" value="1"/>
</dbReference>
<dbReference type="PANTHER" id="PTHR15893:SF0">
    <property type="entry name" value="LARGE RIBOSOMAL SUBUNIT PROTEIN BL27M"/>
    <property type="match status" value="1"/>
</dbReference>
<sequence length="84" mass="8963">MAHKKAGSSKAGQGGNVAGKRLGLKVSSGQLVKPGEIIVRQRGRTFIPGLNVGMGKDFTIFSKVNGVVQFINNSRKKKKINVNL</sequence>
<dbReference type="PRINTS" id="PR00063">
    <property type="entry name" value="RIBOSOMALL27"/>
</dbReference>
<gene>
    <name evidence="7" type="ORF">A3D91_04695</name>
</gene>
<dbReference type="GO" id="GO:0006412">
    <property type="term" value="P:translation"/>
    <property type="evidence" value="ECO:0007669"/>
    <property type="project" value="InterPro"/>
</dbReference>
<dbReference type="InterPro" id="IPR018261">
    <property type="entry name" value="Ribosomal_bL27_CS"/>
</dbReference>